<evidence type="ECO:0000256" key="10">
    <source>
        <dbReference type="ARBA" id="ARBA00022801"/>
    </source>
</evidence>
<keyword evidence="11" id="KW-0862">Zinc</keyword>
<evidence type="ECO:0000256" key="1">
    <source>
        <dbReference type="ARBA" id="ARBA00001668"/>
    </source>
</evidence>
<dbReference type="SUPFAM" id="SSF81624">
    <property type="entry name" value="N-terminal domain of MutM-like DNA repair proteins"/>
    <property type="match status" value="1"/>
</dbReference>
<dbReference type="InterPro" id="IPR015886">
    <property type="entry name" value="H2TH_FPG"/>
</dbReference>
<dbReference type="EMBL" id="BMHF01000001">
    <property type="protein sequence ID" value="GGA24950.1"/>
    <property type="molecule type" value="Genomic_DNA"/>
</dbReference>
<keyword evidence="22" id="KW-1185">Reference proteome</keyword>
<evidence type="ECO:0000256" key="9">
    <source>
        <dbReference type="ARBA" id="ARBA00022771"/>
    </source>
</evidence>
<organism evidence="21 22">
    <name type="scientific">Paenibacillus physcomitrellae</name>
    <dbReference type="NCBI Taxonomy" id="1619311"/>
    <lineage>
        <taxon>Bacteria</taxon>
        <taxon>Bacillati</taxon>
        <taxon>Bacillota</taxon>
        <taxon>Bacilli</taxon>
        <taxon>Bacillales</taxon>
        <taxon>Paenibacillaceae</taxon>
        <taxon>Paenibacillus</taxon>
    </lineage>
</organism>
<evidence type="ECO:0000256" key="3">
    <source>
        <dbReference type="ARBA" id="ARBA00009409"/>
    </source>
</evidence>
<dbReference type="PANTHER" id="PTHR22993">
    <property type="entry name" value="FORMAMIDOPYRIMIDINE-DNA GLYCOSYLASE"/>
    <property type="match status" value="1"/>
</dbReference>
<dbReference type="InterPro" id="IPR010663">
    <property type="entry name" value="Znf_FPG/IleRS"/>
</dbReference>
<dbReference type="InterPro" id="IPR012319">
    <property type="entry name" value="FPG_cat"/>
</dbReference>
<keyword evidence="12" id="KW-0238">DNA-binding</keyword>
<dbReference type="SUPFAM" id="SSF46946">
    <property type="entry name" value="S13-like H2TH domain"/>
    <property type="match status" value="1"/>
</dbReference>
<evidence type="ECO:0000256" key="18">
    <source>
        <dbReference type="PROSITE-ProRule" id="PRU00391"/>
    </source>
</evidence>
<dbReference type="Pfam" id="PF06831">
    <property type="entry name" value="H2TH"/>
    <property type="match status" value="1"/>
</dbReference>
<keyword evidence="13" id="KW-0234">DNA repair</keyword>
<accession>A0ABQ1FPD3</accession>
<evidence type="ECO:0000256" key="11">
    <source>
        <dbReference type="ARBA" id="ARBA00022833"/>
    </source>
</evidence>
<comment type="similarity">
    <text evidence="3">Belongs to the FPG family.</text>
</comment>
<feature type="domain" description="Formamidopyrimidine-DNA glycosylase catalytic" evidence="20">
    <location>
        <begin position="2"/>
        <end position="106"/>
    </location>
</feature>
<dbReference type="Pfam" id="PF06827">
    <property type="entry name" value="zf-FPG_IleRS"/>
    <property type="match status" value="1"/>
</dbReference>
<protein>
    <recommendedName>
        <fullName evidence="6">Formamidopyrimidine-DNA glycosylase</fullName>
        <ecNumber evidence="4">3.2.2.23</ecNumber>
        <ecNumber evidence="5">4.2.99.18</ecNumber>
    </recommendedName>
    <alternativeName>
        <fullName evidence="17">DNA-(apurinic or apyrimidinic site) lyase MutM</fullName>
    </alternativeName>
</protein>
<evidence type="ECO:0000256" key="8">
    <source>
        <dbReference type="ARBA" id="ARBA00022763"/>
    </source>
</evidence>
<dbReference type="InterPro" id="IPR010979">
    <property type="entry name" value="Ribosomal_uS13-like_H2TH"/>
</dbReference>
<keyword evidence="16" id="KW-0326">Glycosidase</keyword>
<keyword evidence="9 18" id="KW-0863">Zinc-finger</keyword>
<keyword evidence="14" id="KW-0456">Lyase</keyword>
<name>A0ABQ1FPD3_9BACL</name>
<feature type="domain" description="FPG-type" evidence="19">
    <location>
        <begin position="235"/>
        <end position="269"/>
    </location>
</feature>
<evidence type="ECO:0000256" key="6">
    <source>
        <dbReference type="ARBA" id="ARBA00016240"/>
    </source>
</evidence>
<dbReference type="EC" id="4.2.99.18" evidence="5"/>
<keyword evidence="7" id="KW-0479">Metal-binding</keyword>
<evidence type="ECO:0000256" key="2">
    <source>
        <dbReference type="ARBA" id="ARBA00001947"/>
    </source>
</evidence>
<keyword evidence="15" id="KW-0511">Multifunctional enzyme</keyword>
<dbReference type="Gene3D" id="3.20.190.10">
    <property type="entry name" value="MutM-like, N-terminal"/>
    <property type="match status" value="1"/>
</dbReference>
<evidence type="ECO:0000256" key="17">
    <source>
        <dbReference type="ARBA" id="ARBA00030638"/>
    </source>
</evidence>
<dbReference type="InterPro" id="IPR035937">
    <property type="entry name" value="FPG_N"/>
</dbReference>
<gene>
    <name evidence="21" type="primary">mutM</name>
    <name evidence="21" type="ORF">GCM10010917_07290</name>
</gene>
<evidence type="ECO:0000256" key="4">
    <source>
        <dbReference type="ARBA" id="ARBA00012024"/>
    </source>
</evidence>
<evidence type="ECO:0000256" key="13">
    <source>
        <dbReference type="ARBA" id="ARBA00023204"/>
    </source>
</evidence>
<reference evidence="22" key="1">
    <citation type="journal article" date="2019" name="Int. J. Syst. Evol. Microbiol.">
        <title>The Global Catalogue of Microorganisms (GCM) 10K type strain sequencing project: providing services to taxonomists for standard genome sequencing and annotation.</title>
        <authorList>
            <consortium name="The Broad Institute Genomics Platform"/>
            <consortium name="The Broad Institute Genome Sequencing Center for Infectious Disease"/>
            <person name="Wu L."/>
            <person name="Ma J."/>
        </authorList>
    </citation>
    <scope>NUCLEOTIDE SEQUENCE [LARGE SCALE GENOMIC DNA]</scope>
    <source>
        <strain evidence="22">CGMCC 1.15044</strain>
    </source>
</reference>
<dbReference type="PROSITE" id="PS51068">
    <property type="entry name" value="FPG_CAT"/>
    <property type="match status" value="1"/>
</dbReference>
<keyword evidence="10" id="KW-0378">Hydrolase</keyword>
<evidence type="ECO:0000259" key="19">
    <source>
        <dbReference type="PROSITE" id="PS51066"/>
    </source>
</evidence>
<comment type="cofactor">
    <cofactor evidence="2">
        <name>Zn(2+)</name>
        <dbReference type="ChEBI" id="CHEBI:29105"/>
    </cofactor>
</comment>
<dbReference type="SMART" id="SM01232">
    <property type="entry name" value="H2TH"/>
    <property type="match status" value="1"/>
</dbReference>
<dbReference type="SUPFAM" id="SSF57716">
    <property type="entry name" value="Glucocorticoid receptor-like (DNA-binding domain)"/>
    <property type="match status" value="1"/>
</dbReference>
<keyword evidence="8" id="KW-0227">DNA damage</keyword>
<dbReference type="Pfam" id="PF01149">
    <property type="entry name" value="Fapy_DNA_glyco"/>
    <property type="match status" value="1"/>
</dbReference>
<dbReference type="PANTHER" id="PTHR22993:SF9">
    <property type="entry name" value="FORMAMIDOPYRIMIDINE-DNA GLYCOSYLASE"/>
    <property type="match status" value="1"/>
</dbReference>
<comment type="caution">
    <text evidence="21">The sequence shown here is derived from an EMBL/GenBank/DDBJ whole genome shotgun (WGS) entry which is preliminary data.</text>
</comment>
<evidence type="ECO:0000256" key="5">
    <source>
        <dbReference type="ARBA" id="ARBA00012720"/>
    </source>
</evidence>
<dbReference type="RefSeq" id="WP_094093113.1">
    <property type="nucleotide sequence ID" value="NZ_BMHF01000001.1"/>
</dbReference>
<evidence type="ECO:0000259" key="20">
    <source>
        <dbReference type="PROSITE" id="PS51068"/>
    </source>
</evidence>
<evidence type="ECO:0000256" key="12">
    <source>
        <dbReference type="ARBA" id="ARBA00023125"/>
    </source>
</evidence>
<dbReference type="InterPro" id="IPR000214">
    <property type="entry name" value="Znf_DNA_glyclase/AP_lyase"/>
</dbReference>
<comment type="catalytic activity">
    <reaction evidence="1">
        <text>Hydrolysis of DNA containing ring-opened 7-methylguanine residues, releasing 2,6-diamino-4-hydroxy-5-(N-methyl)formamidopyrimidine.</text>
        <dbReference type="EC" id="3.2.2.23"/>
    </reaction>
</comment>
<dbReference type="Gene3D" id="1.10.8.50">
    <property type="match status" value="1"/>
</dbReference>
<evidence type="ECO:0000256" key="7">
    <source>
        <dbReference type="ARBA" id="ARBA00022723"/>
    </source>
</evidence>
<proteinExistence type="inferred from homology"/>
<evidence type="ECO:0000256" key="16">
    <source>
        <dbReference type="ARBA" id="ARBA00023295"/>
    </source>
</evidence>
<evidence type="ECO:0000256" key="14">
    <source>
        <dbReference type="ARBA" id="ARBA00023239"/>
    </source>
</evidence>
<dbReference type="PROSITE" id="PS51066">
    <property type="entry name" value="ZF_FPG_2"/>
    <property type="match status" value="1"/>
</dbReference>
<sequence>MPEWPEMENYRSLLSGLLLDKEISGVTLNREKSVNLEPEMFKQELIGRKVIFVERRAKYLIFHLDNGRRLLLHLMLGGMLYFGSEEDKPKRNTQIEIQFGDQTLYFIGLRLGYLHLLTAKQTEEELSDLGPELLDRRMNEQRFIQLLSGRKGMLKTTLVNQHVMAGIGNCYADEIAFAAELRPDVKMQDLDEQDLAKLYQAVKVVLTDAAEHGGYMEMPLTAEDKLTGGFNDLCKVYDREGETCVRCGHPIVKTELASRKVFYCANCQHGK</sequence>
<dbReference type="EC" id="3.2.2.23" evidence="4"/>
<evidence type="ECO:0000313" key="22">
    <source>
        <dbReference type="Proteomes" id="UP000609323"/>
    </source>
</evidence>
<dbReference type="SMART" id="SM00898">
    <property type="entry name" value="Fapy_DNA_glyco"/>
    <property type="match status" value="1"/>
</dbReference>
<dbReference type="Proteomes" id="UP000609323">
    <property type="component" value="Unassembled WGS sequence"/>
</dbReference>
<evidence type="ECO:0000256" key="15">
    <source>
        <dbReference type="ARBA" id="ARBA00023268"/>
    </source>
</evidence>
<evidence type="ECO:0000313" key="21">
    <source>
        <dbReference type="EMBL" id="GGA24950.1"/>
    </source>
</evidence>